<evidence type="ECO:0000256" key="1">
    <source>
        <dbReference type="ARBA" id="ARBA00006817"/>
    </source>
</evidence>
<gene>
    <name evidence="3" type="ORF">C0V82_05345</name>
</gene>
<sequence>MPDILHRIGFKNVAPQAVFDALVTADGLSRWWTEGTTGQGSAVGDVVHFQFGDRGFFDMKVVAVEMPTHLRWQVVDGPAEWVGTHVNWDLRQEGDYTILLFRHEGWKEVVEFMHHCSTKWGGFLLSLKDLLEGRTASPWPRDVHIDNWCDQVAA</sequence>
<protein>
    <submittedName>
        <fullName evidence="3">SRPBCC domain-containing protein</fullName>
    </submittedName>
</protein>
<keyword evidence="4" id="KW-1185">Reference proteome</keyword>
<dbReference type="Gene3D" id="3.30.530.20">
    <property type="match status" value="1"/>
</dbReference>
<dbReference type="KEGG" id="ncb:C0V82_05345"/>
<dbReference type="CDD" id="cd07814">
    <property type="entry name" value="SRPBCC_CalC_Aha1-like"/>
    <property type="match status" value="1"/>
</dbReference>
<dbReference type="InterPro" id="IPR013538">
    <property type="entry name" value="ASHA1/2-like_C"/>
</dbReference>
<accession>A0A2K9NF10</accession>
<evidence type="ECO:0000313" key="3">
    <source>
        <dbReference type="EMBL" id="AUN31698.1"/>
    </source>
</evidence>
<dbReference type="Proteomes" id="UP000234752">
    <property type="component" value="Chromosome eg_1"/>
</dbReference>
<organism evidence="3 4">
    <name type="scientific">Niveispirillum cyanobacteriorum</name>
    <dbReference type="NCBI Taxonomy" id="1612173"/>
    <lineage>
        <taxon>Bacteria</taxon>
        <taxon>Pseudomonadati</taxon>
        <taxon>Pseudomonadota</taxon>
        <taxon>Alphaproteobacteria</taxon>
        <taxon>Rhodospirillales</taxon>
        <taxon>Azospirillaceae</taxon>
        <taxon>Niveispirillum</taxon>
    </lineage>
</organism>
<dbReference type="EMBL" id="CP025611">
    <property type="protein sequence ID" value="AUN31698.1"/>
    <property type="molecule type" value="Genomic_DNA"/>
</dbReference>
<dbReference type="OrthoDB" id="287565at2"/>
<evidence type="ECO:0000259" key="2">
    <source>
        <dbReference type="Pfam" id="PF08327"/>
    </source>
</evidence>
<proteinExistence type="inferred from homology"/>
<evidence type="ECO:0000313" key="4">
    <source>
        <dbReference type="Proteomes" id="UP000234752"/>
    </source>
</evidence>
<dbReference type="SUPFAM" id="SSF55961">
    <property type="entry name" value="Bet v1-like"/>
    <property type="match status" value="1"/>
</dbReference>
<name>A0A2K9NF10_9PROT</name>
<feature type="domain" description="Activator of Hsp90 ATPase homologue 1/2-like C-terminal" evidence="2">
    <location>
        <begin position="13"/>
        <end position="132"/>
    </location>
</feature>
<dbReference type="AlphaFoldDB" id="A0A2K9NF10"/>
<dbReference type="Pfam" id="PF08327">
    <property type="entry name" value="AHSA1"/>
    <property type="match status" value="1"/>
</dbReference>
<reference evidence="3 4" key="1">
    <citation type="submission" date="2017-12" db="EMBL/GenBank/DDBJ databases">
        <title>Genomes of bacteria within cyanobacterial aggregates.</title>
        <authorList>
            <person name="Cai H."/>
        </authorList>
    </citation>
    <scope>NUCLEOTIDE SEQUENCE [LARGE SCALE GENOMIC DNA]</scope>
    <source>
        <strain evidence="3 4">TH16</strain>
    </source>
</reference>
<comment type="similarity">
    <text evidence="1">Belongs to the AHA1 family.</text>
</comment>
<dbReference type="InterPro" id="IPR023393">
    <property type="entry name" value="START-like_dom_sf"/>
</dbReference>